<reference evidence="2" key="1">
    <citation type="submission" date="2020-11" db="EMBL/GenBank/DDBJ databases">
        <authorList>
            <person name="Tran Van P."/>
        </authorList>
    </citation>
    <scope>NUCLEOTIDE SEQUENCE</scope>
</reference>
<evidence type="ECO:0000313" key="3">
    <source>
        <dbReference type="Proteomes" id="UP000728032"/>
    </source>
</evidence>
<dbReference type="EMBL" id="CAJPVJ010008329">
    <property type="protein sequence ID" value="CAG2171851.1"/>
    <property type="molecule type" value="Genomic_DNA"/>
</dbReference>
<dbReference type="GO" id="GO:0060271">
    <property type="term" value="P:cilium assembly"/>
    <property type="evidence" value="ECO:0007669"/>
    <property type="project" value="InterPro"/>
</dbReference>
<dbReference type="GO" id="GO:0036064">
    <property type="term" value="C:ciliary basal body"/>
    <property type="evidence" value="ECO:0007669"/>
    <property type="project" value="TreeGrafter"/>
</dbReference>
<dbReference type="OrthoDB" id="276029at2759"/>
<organism evidence="2">
    <name type="scientific">Oppiella nova</name>
    <dbReference type="NCBI Taxonomy" id="334625"/>
    <lineage>
        <taxon>Eukaryota</taxon>
        <taxon>Metazoa</taxon>
        <taxon>Ecdysozoa</taxon>
        <taxon>Arthropoda</taxon>
        <taxon>Chelicerata</taxon>
        <taxon>Arachnida</taxon>
        <taxon>Acari</taxon>
        <taxon>Acariformes</taxon>
        <taxon>Sarcoptiformes</taxon>
        <taxon>Oribatida</taxon>
        <taxon>Brachypylina</taxon>
        <taxon>Oppioidea</taxon>
        <taxon>Oppiidae</taxon>
        <taxon>Oppiella</taxon>
    </lineage>
</organism>
<evidence type="ECO:0000313" key="2">
    <source>
        <dbReference type="EMBL" id="CAD7654664.1"/>
    </source>
</evidence>
<dbReference type="GO" id="GO:0015631">
    <property type="term" value="F:tubulin binding"/>
    <property type="evidence" value="ECO:0007669"/>
    <property type="project" value="InterPro"/>
</dbReference>
<feature type="coiled-coil region" evidence="1">
    <location>
        <begin position="25"/>
        <end position="89"/>
    </location>
</feature>
<dbReference type="GO" id="GO:0042073">
    <property type="term" value="P:intraciliary transport"/>
    <property type="evidence" value="ECO:0007669"/>
    <property type="project" value="InterPro"/>
</dbReference>
<dbReference type="EMBL" id="OC923154">
    <property type="protein sequence ID" value="CAD7654664.1"/>
    <property type="molecule type" value="Genomic_DNA"/>
</dbReference>
<dbReference type="Proteomes" id="UP000728032">
    <property type="component" value="Unassembled WGS sequence"/>
</dbReference>
<dbReference type="PANTHER" id="PTHR15614:SF2">
    <property type="entry name" value="INTRAFLAGELLAR TRANSPORT PROTEIN 81 HOMOLOG"/>
    <property type="match status" value="1"/>
</dbReference>
<gene>
    <name evidence="2" type="ORF">ONB1V03_LOCUS11310</name>
</gene>
<dbReference type="GO" id="GO:0030992">
    <property type="term" value="C:intraciliary transport particle B"/>
    <property type="evidence" value="ECO:0007669"/>
    <property type="project" value="InterPro"/>
</dbReference>
<keyword evidence="1" id="KW-0175">Coiled coil</keyword>
<proteinExistence type="predicted"/>
<protein>
    <submittedName>
        <fullName evidence="2">Uncharacterized protein</fullName>
    </submittedName>
</protein>
<keyword evidence="3" id="KW-1185">Reference proteome</keyword>
<sequence length="135" mass="15355">MLNNDPMADKMALFRQNAADVAKKREVTSDSVKQAEHELKDLEKILKTKRSGLKDGDQPLKGQATRYTLDLLKGKDKEITARLMALEEQKGISGYFSMQEMTLNKVNDENSRLQSTDELVDVLKDLNDKINDKKQ</sequence>
<dbReference type="PANTHER" id="PTHR15614">
    <property type="entry name" value="INTRAFLAGELLAR TRANSPORT PROTEIN 81 HOMOLOG"/>
    <property type="match status" value="1"/>
</dbReference>
<dbReference type="AlphaFoldDB" id="A0A7R9M717"/>
<accession>A0A7R9M717</accession>
<feature type="non-terminal residue" evidence="2">
    <location>
        <position position="135"/>
    </location>
</feature>
<name>A0A7R9M717_9ACAR</name>
<dbReference type="InterPro" id="IPR029600">
    <property type="entry name" value="IFT81"/>
</dbReference>
<evidence type="ECO:0000256" key="1">
    <source>
        <dbReference type="SAM" id="Coils"/>
    </source>
</evidence>